<protein>
    <submittedName>
        <fullName evidence="8">Uncharacterized protein</fullName>
    </submittedName>
</protein>
<comment type="subcellular location">
    <subcellularLocation>
        <location evidence="1">Membrane</location>
    </subcellularLocation>
</comment>
<evidence type="ECO:0000313" key="9">
    <source>
        <dbReference type="Proteomes" id="UP000663828"/>
    </source>
</evidence>
<dbReference type="InterPro" id="IPR005533">
    <property type="entry name" value="AMOP_dom"/>
</dbReference>
<organism evidence="8 9">
    <name type="scientific">Adineta ricciae</name>
    <name type="common">Rotifer</name>
    <dbReference type="NCBI Taxonomy" id="249248"/>
    <lineage>
        <taxon>Eukaryota</taxon>
        <taxon>Metazoa</taxon>
        <taxon>Spiralia</taxon>
        <taxon>Gnathifera</taxon>
        <taxon>Rotifera</taxon>
        <taxon>Eurotatoria</taxon>
        <taxon>Bdelloidea</taxon>
        <taxon>Adinetida</taxon>
        <taxon>Adinetidae</taxon>
        <taxon>Adineta</taxon>
    </lineage>
</organism>
<dbReference type="GO" id="GO:0005176">
    <property type="term" value="F:ErbB-2 class receptor binding"/>
    <property type="evidence" value="ECO:0007669"/>
    <property type="project" value="TreeGrafter"/>
</dbReference>
<feature type="signal peptide" evidence="5">
    <location>
        <begin position="1"/>
        <end position="23"/>
    </location>
</feature>
<sequence>MQCRILYLLLIITIEISIYPVESIRSNSDQQSFEHEQHPDSDLSGQVLELRSINDYEDIDTYIQPSFYHYDFHQSPKELHQFANSQNLAIPKLISDSDEILLERHKRDVTWIFDTSQTLAMDGSGTITEEETTELTTLLASTSTTTPRPPVCTWTNWVPLTNCTPSCGSAQRREIRSCIDFSTGLSCHSQLCGGGNAARNTSCTASPPCPTLPIIPQPSTRDPQVRITPYLLPDPMYFFEQTYRRIWISNKGYISFGKPFYSRTMTISTFSRISQQALAAPFWTDLLYDNLTSSITVNWFSSTNASESDTQIYYDIIQAAIDAACPTRQCSSQFAAARVVRVHWQNLVYEIPDLRQSMNISFSAYLINTYEYESAYNEPVLRSYIAYDYSNLSDSLGTIRPFVGYRGKEGMMKVFNDPSYQRNAPFLSYGNKSERIRNFYTGGRFLSDCEVTFLRQTRYNILHPAENLNDLINNPRFPCPCTLGQAQIDSRFGRLASETAYETSQHVVCYAPMTNNWIRLRWTTKLLRPQTCCYNRVTRDLITSGYLAGSVLSNGQNLFHRNPWQRRIKFYDQCCAPTRQTGAPSWDRCRLYYEIHPASSCTGYRSPSIVSGVGDPHVDTIDSGRYTCHVQGWHVFAQTTNAARTRAEGNAESDVFDMNLIYPDDLFRIHVQSVMVAPALSYIERTHGYGSVFRSYVIISGNSSFTISNEKGKFGFKMSNGFSLNNELASDLEFDFTNANDNQSNNAGVYTYRLKQTVETVINRTVPQLTLALWSGLALRCEIIGENLECALSLPAKYRTFVEGLAGNFNGDPTDDLVNRDTNTNVVISSSNNDLNILDACRSWRVRGDSTPDIDRPIKPGAFADWYYNEGLHLLADASPALTQTVVNQTCSTHFECVHDYLIVVNTFTSKATALTLDQLVQSRVVLAEMQPTINVASPIEIRLPIDTINRNYILPIDIVPVGGTQITSINAILNFNNSSSNTPVTNTNINIPIPSDTKDYVEVV</sequence>
<name>A0A815Q5D5_ADIRI</name>
<gene>
    <name evidence="8" type="ORF">XAT740_LOCUS37259</name>
</gene>
<dbReference type="InterPro" id="IPR001846">
    <property type="entry name" value="VWF_type-D"/>
</dbReference>
<feature type="domain" description="VWFD" evidence="7">
    <location>
        <begin position="608"/>
        <end position="852"/>
    </location>
</feature>
<accession>A0A815Q5D5</accession>
<keyword evidence="9" id="KW-1185">Reference proteome</keyword>
<evidence type="ECO:0000256" key="1">
    <source>
        <dbReference type="ARBA" id="ARBA00004370"/>
    </source>
</evidence>
<dbReference type="PANTHER" id="PTHR13802:SF52">
    <property type="entry name" value="MUCIN-4"/>
    <property type="match status" value="1"/>
</dbReference>
<proteinExistence type="predicted"/>
<dbReference type="PROSITE" id="PS50856">
    <property type="entry name" value="AMOP"/>
    <property type="match status" value="1"/>
</dbReference>
<dbReference type="PROSITE" id="PS51233">
    <property type="entry name" value="VWFD"/>
    <property type="match status" value="1"/>
</dbReference>
<reference evidence="8" key="1">
    <citation type="submission" date="2021-02" db="EMBL/GenBank/DDBJ databases">
        <authorList>
            <person name="Nowell W R."/>
        </authorList>
    </citation>
    <scope>NUCLEOTIDE SEQUENCE</scope>
</reference>
<dbReference type="InterPro" id="IPR051495">
    <property type="entry name" value="Epithelial_Barrier/Signaling"/>
</dbReference>
<evidence type="ECO:0000256" key="3">
    <source>
        <dbReference type="ARBA" id="ARBA00022989"/>
    </source>
</evidence>
<evidence type="ECO:0000256" key="2">
    <source>
        <dbReference type="ARBA" id="ARBA00022692"/>
    </source>
</evidence>
<keyword evidence="2" id="KW-0812">Transmembrane</keyword>
<keyword evidence="3" id="KW-1133">Transmembrane helix</keyword>
<comment type="caution">
    <text evidence="8">The sequence shown here is derived from an EMBL/GenBank/DDBJ whole genome shotgun (WGS) entry which is preliminary data.</text>
</comment>
<keyword evidence="5" id="KW-0732">Signal</keyword>
<keyword evidence="4" id="KW-0472">Membrane</keyword>
<evidence type="ECO:0000259" key="6">
    <source>
        <dbReference type="PROSITE" id="PS50856"/>
    </source>
</evidence>
<feature type="domain" description="AMOP" evidence="6">
    <location>
        <begin position="450"/>
        <end position="596"/>
    </location>
</feature>
<dbReference type="PANTHER" id="PTHR13802">
    <property type="entry name" value="MUCIN 4-RELATED"/>
    <property type="match status" value="1"/>
</dbReference>
<dbReference type="InterPro" id="IPR000884">
    <property type="entry name" value="TSP1_rpt"/>
</dbReference>
<evidence type="ECO:0000259" key="7">
    <source>
        <dbReference type="PROSITE" id="PS51233"/>
    </source>
</evidence>
<feature type="chain" id="PRO_5032301205" evidence="5">
    <location>
        <begin position="24"/>
        <end position="1005"/>
    </location>
</feature>
<dbReference type="EMBL" id="CAJNOR010003898">
    <property type="protein sequence ID" value="CAF1457766.1"/>
    <property type="molecule type" value="Genomic_DNA"/>
</dbReference>
<dbReference type="AlphaFoldDB" id="A0A815Q5D5"/>
<evidence type="ECO:0000256" key="5">
    <source>
        <dbReference type="SAM" id="SignalP"/>
    </source>
</evidence>
<evidence type="ECO:0000313" key="8">
    <source>
        <dbReference type="EMBL" id="CAF1457766.1"/>
    </source>
</evidence>
<evidence type="ECO:0000256" key="4">
    <source>
        <dbReference type="ARBA" id="ARBA00023136"/>
    </source>
</evidence>
<dbReference type="PROSITE" id="PS50092">
    <property type="entry name" value="TSP1"/>
    <property type="match status" value="1"/>
</dbReference>
<dbReference type="GO" id="GO:0016020">
    <property type="term" value="C:membrane"/>
    <property type="evidence" value="ECO:0007669"/>
    <property type="project" value="UniProtKB-SubCell"/>
</dbReference>
<dbReference type="Proteomes" id="UP000663828">
    <property type="component" value="Unassembled WGS sequence"/>
</dbReference>